<gene>
    <name evidence="5" type="ORF">CAPTEDRAFT_221811</name>
</gene>
<keyword evidence="3" id="KW-0560">Oxidoreductase</keyword>
<dbReference type="AlphaFoldDB" id="R7UKE5"/>
<dbReference type="PANTHER" id="PTHR43899">
    <property type="entry name" value="RH59310P"/>
    <property type="match status" value="1"/>
</dbReference>
<dbReference type="EMBL" id="AMQN01008226">
    <property type="status" value="NOT_ANNOTATED_CDS"/>
    <property type="molecule type" value="Genomic_DNA"/>
</dbReference>
<evidence type="ECO:0000256" key="2">
    <source>
        <dbReference type="ARBA" id="ARBA00006484"/>
    </source>
</evidence>
<reference evidence="7" key="1">
    <citation type="submission" date="2012-12" db="EMBL/GenBank/DDBJ databases">
        <authorList>
            <person name="Hellsten U."/>
            <person name="Grimwood J."/>
            <person name="Chapman J.A."/>
            <person name="Shapiro H."/>
            <person name="Aerts A."/>
            <person name="Otillar R.P."/>
            <person name="Terry A.Y."/>
            <person name="Boore J.L."/>
            <person name="Simakov O."/>
            <person name="Marletaz F."/>
            <person name="Cho S.-J."/>
            <person name="Edsinger-Gonzales E."/>
            <person name="Havlak P."/>
            <person name="Kuo D.-H."/>
            <person name="Larsson T."/>
            <person name="Lv J."/>
            <person name="Arendt D."/>
            <person name="Savage R."/>
            <person name="Osoegawa K."/>
            <person name="de Jong P."/>
            <person name="Lindberg D.R."/>
            <person name="Seaver E.C."/>
            <person name="Weisblat D.A."/>
            <person name="Putnam N.H."/>
            <person name="Grigoriev I.V."/>
            <person name="Rokhsar D.S."/>
        </authorList>
    </citation>
    <scope>NUCLEOTIDE SEQUENCE</scope>
    <source>
        <strain evidence="7">I ESC-2004</strain>
    </source>
</reference>
<evidence type="ECO:0000313" key="6">
    <source>
        <dbReference type="EnsemblMetazoa" id="CapteP221811"/>
    </source>
</evidence>
<evidence type="ECO:0000313" key="7">
    <source>
        <dbReference type="Proteomes" id="UP000014760"/>
    </source>
</evidence>
<dbReference type="InterPro" id="IPR051019">
    <property type="entry name" value="VLCFA-Steroid_DH"/>
</dbReference>
<evidence type="ECO:0000313" key="5">
    <source>
        <dbReference type="EMBL" id="ELU04278.1"/>
    </source>
</evidence>
<dbReference type="PRINTS" id="PR00081">
    <property type="entry name" value="GDHRDH"/>
</dbReference>
<proteinExistence type="inferred from homology"/>
<dbReference type="CDD" id="cd05356">
    <property type="entry name" value="17beta-HSD1_like_SDR_c"/>
    <property type="match status" value="1"/>
</dbReference>
<dbReference type="Gene3D" id="3.40.50.720">
    <property type="entry name" value="NAD(P)-binding Rossmann-like Domain"/>
    <property type="match status" value="1"/>
</dbReference>
<comment type="similarity">
    <text evidence="2 4">Belongs to the short-chain dehydrogenases/reductases (SDR) family.</text>
</comment>
<dbReference type="InterPro" id="IPR020904">
    <property type="entry name" value="Sc_DH/Rdtase_CS"/>
</dbReference>
<dbReference type="GO" id="GO:0005783">
    <property type="term" value="C:endoplasmic reticulum"/>
    <property type="evidence" value="ECO:0007669"/>
    <property type="project" value="UniProtKB-SubCell"/>
</dbReference>
<dbReference type="Proteomes" id="UP000014760">
    <property type="component" value="Unassembled WGS sequence"/>
</dbReference>
<dbReference type="PIRSF" id="PIRSF000126">
    <property type="entry name" value="11-beta-HSD1"/>
    <property type="match status" value="1"/>
</dbReference>
<dbReference type="PRINTS" id="PR00080">
    <property type="entry name" value="SDRFAMILY"/>
</dbReference>
<dbReference type="SUPFAM" id="SSF51735">
    <property type="entry name" value="NAD(P)-binding Rossmann-fold domains"/>
    <property type="match status" value="1"/>
</dbReference>
<dbReference type="PANTHER" id="PTHR43899:SF13">
    <property type="entry name" value="RH59310P"/>
    <property type="match status" value="1"/>
</dbReference>
<dbReference type="OMA" id="MEAKWIS"/>
<dbReference type="Pfam" id="PF00106">
    <property type="entry name" value="adh_short"/>
    <property type="match status" value="1"/>
</dbReference>
<dbReference type="PROSITE" id="PS00061">
    <property type="entry name" value="ADH_SHORT"/>
    <property type="match status" value="1"/>
</dbReference>
<dbReference type="EnsemblMetazoa" id="CapteT221811">
    <property type="protein sequence ID" value="CapteP221811"/>
    <property type="gene ID" value="CapteG221811"/>
</dbReference>
<evidence type="ECO:0000256" key="4">
    <source>
        <dbReference type="RuleBase" id="RU000363"/>
    </source>
</evidence>
<dbReference type="InterPro" id="IPR036291">
    <property type="entry name" value="NAD(P)-bd_dom_sf"/>
</dbReference>
<dbReference type="OrthoDB" id="5545019at2759"/>
<name>R7UKE5_CAPTE</name>
<dbReference type="GO" id="GO:0016491">
    <property type="term" value="F:oxidoreductase activity"/>
    <property type="evidence" value="ECO:0007669"/>
    <property type="project" value="UniProtKB-KW"/>
</dbReference>
<dbReference type="HOGENOM" id="CLU_010194_38_4_1"/>
<reference evidence="6" key="3">
    <citation type="submission" date="2015-06" db="UniProtKB">
        <authorList>
            <consortium name="EnsemblMetazoa"/>
        </authorList>
    </citation>
    <scope>IDENTIFICATION</scope>
</reference>
<reference evidence="5 7" key="2">
    <citation type="journal article" date="2013" name="Nature">
        <title>Insights into bilaterian evolution from three spiralian genomes.</title>
        <authorList>
            <person name="Simakov O."/>
            <person name="Marletaz F."/>
            <person name="Cho S.J."/>
            <person name="Edsinger-Gonzales E."/>
            <person name="Havlak P."/>
            <person name="Hellsten U."/>
            <person name="Kuo D.H."/>
            <person name="Larsson T."/>
            <person name="Lv J."/>
            <person name="Arendt D."/>
            <person name="Savage R."/>
            <person name="Osoegawa K."/>
            <person name="de Jong P."/>
            <person name="Grimwood J."/>
            <person name="Chapman J.A."/>
            <person name="Shapiro H."/>
            <person name="Aerts A."/>
            <person name="Otillar R.P."/>
            <person name="Terry A.Y."/>
            <person name="Boore J.L."/>
            <person name="Grigoriev I.V."/>
            <person name="Lindberg D.R."/>
            <person name="Seaver E.C."/>
            <person name="Weisblat D.A."/>
            <person name="Putnam N.H."/>
            <person name="Rokhsar D.S."/>
        </authorList>
    </citation>
    <scope>NUCLEOTIDE SEQUENCE</scope>
    <source>
        <strain evidence="5 7">I ESC-2004</strain>
    </source>
</reference>
<protein>
    <submittedName>
        <fullName evidence="5 6">Uncharacterized protein</fullName>
    </submittedName>
</protein>
<comment type="subcellular location">
    <subcellularLocation>
        <location evidence="1">Endoplasmic reticulum</location>
    </subcellularLocation>
</comment>
<dbReference type="InterPro" id="IPR002347">
    <property type="entry name" value="SDR_fam"/>
</dbReference>
<keyword evidence="7" id="KW-1185">Reference proteome</keyword>
<evidence type="ECO:0000256" key="1">
    <source>
        <dbReference type="ARBA" id="ARBA00004240"/>
    </source>
</evidence>
<accession>R7UKE5</accession>
<organism evidence="5">
    <name type="scientific">Capitella teleta</name>
    <name type="common">Polychaete worm</name>
    <dbReference type="NCBI Taxonomy" id="283909"/>
    <lineage>
        <taxon>Eukaryota</taxon>
        <taxon>Metazoa</taxon>
        <taxon>Spiralia</taxon>
        <taxon>Lophotrochozoa</taxon>
        <taxon>Annelida</taxon>
        <taxon>Polychaeta</taxon>
        <taxon>Sedentaria</taxon>
        <taxon>Scolecida</taxon>
        <taxon>Capitellidae</taxon>
        <taxon>Capitella</taxon>
    </lineage>
</organism>
<dbReference type="STRING" id="283909.R7UKE5"/>
<evidence type="ECO:0000256" key="3">
    <source>
        <dbReference type="ARBA" id="ARBA00023002"/>
    </source>
</evidence>
<dbReference type="EMBL" id="KB302492">
    <property type="protein sequence ID" value="ELU04278.1"/>
    <property type="molecule type" value="Genomic_DNA"/>
</dbReference>
<sequence length="237" mass="26823">MGSSTRPRYQQEERFRVKTKIVPFNFTNPLQKYEALKTTLAGYDIGVLVNNVGMGHLPLPFLYAKDQVIEDMIACNIRGAIQMTKFVLPGMVEKGRGVIINNASVLGTMPLPYLSIYSGTKAFLDIFTRCLQNEFGQKGIIIQSLLPCWVITNMAPKDWKPTFFTPLADDYVRAALGTVGVLDRTTGYFPHTIQRWLVSKLSDYQHYMLTKEVLEEARDKHVKDLLDPNIQAPAFTN</sequence>